<gene>
    <name evidence="5" type="ORF">MPAN_009480</name>
</gene>
<evidence type="ECO:0000256" key="2">
    <source>
        <dbReference type="ARBA" id="ARBA00022692"/>
    </source>
</evidence>
<dbReference type="KEGG" id="manr:MPAN_009480"/>
<dbReference type="InterPro" id="IPR021147">
    <property type="entry name" value="DUF697"/>
</dbReference>
<keyword evidence="2" id="KW-0812">Transmembrane</keyword>
<evidence type="ECO:0000313" key="6">
    <source>
        <dbReference type="Proteomes" id="UP000620133"/>
    </source>
</evidence>
<name>A0A7U9TK32_9MOLU</name>
<dbReference type="AlphaFoldDB" id="A0A7U9TK32"/>
<keyword evidence="3" id="KW-1133">Transmembrane helix</keyword>
<keyword evidence="4" id="KW-0472">Membrane</keyword>
<evidence type="ECO:0000256" key="3">
    <source>
        <dbReference type="ARBA" id="ARBA00022989"/>
    </source>
</evidence>
<reference evidence="5" key="1">
    <citation type="submission" date="2021-01" db="EMBL/GenBank/DDBJ databases">
        <title>Draft genome sequence of Acholeplasmataceae bacterium strain Mahy22.</title>
        <authorList>
            <person name="Watanabe M."/>
            <person name="Kojima H."/>
            <person name="Fukui M."/>
        </authorList>
    </citation>
    <scope>NUCLEOTIDE SEQUENCE</scope>
    <source>
        <strain evidence="5">Mahy22</strain>
    </source>
</reference>
<evidence type="ECO:0008006" key="7">
    <source>
        <dbReference type="Google" id="ProtNLM"/>
    </source>
</evidence>
<dbReference type="GO" id="GO:0016020">
    <property type="term" value="C:membrane"/>
    <property type="evidence" value="ECO:0007669"/>
    <property type="project" value="UniProtKB-SubCell"/>
</dbReference>
<dbReference type="RefSeq" id="WP_176239518.1">
    <property type="nucleotide sequence ID" value="NZ_AP024412.1"/>
</dbReference>
<accession>A0A7U9TK32</accession>
<organism evidence="5 6">
    <name type="scientific">Mariniplasma anaerobium</name>
    <dbReference type="NCBI Taxonomy" id="2735436"/>
    <lineage>
        <taxon>Bacteria</taxon>
        <taxon>Bacillati</taxon>
        <taxon>Mycoplasmatota</taxon>
        <taxon>Mollicutes</taxon>
        <taxon>Acholeplasmatales</taxon>
        <taxon>Acholeplasmataceae</taxon>
        <taxon>Mariniplasma</taxon>
    </lineage>
</organism>
<dbReference type="EMBL" id="AP024412">
    <property type="protein sequence ID" value="BCR36055.1"/>
    <property type="molecule type" value="Genomic_DNA"/>
</dbReference>
<dbReference type="Proteomes" id="UP000620133">
    <property type="component" value="Chromosome"/>
</dbReference>
<proteinExistence type="predicted"/>
<dbReference type="Pfam" id="PF05128">
    <property type="entry name" value="DUF697"/>
    <property type="match status" value="1"/>
</dbReference>
<evidence type="ECO:0000313" key="5">
    <source>
        <dbReference type="EMBL" id="BCR36055.1"/>
    </source>
</evidence>
<keyword evidence="6" id="KW-1185">Reference proteome</keyword>
<protein>
    <recommendedName>
        <fullName evidence="7">DUF697 domain-containing protein</fullName>
    </recommendedName>
</protein>
<comment type="subcellular location">
    <subcellularLocation>
        <location evidence="1">Membrane</location>
        <topology evidence="1">Multi-pass membrane protein</topology>
    </subcellularLocation>
</comment>
<sequence>MKKKDSTKIFWYLAAIGFIILFMLMLLSSILDVGDRLTNISPYLSYVFYGLTVILVYALILRPVHIILFSPTFSVQTTLDDGETSRKNFRLYKKVVKRLLSEDYIPEEEKENLTKVLNDKVLLQGALHHTFNKYVKKEINKRIRKNAKTVMISTAISQNGRLDFFTIIVVNLKMIKELVEMCGFRPSYKNLSKLTINVFTTALIAEGLENVDMNDVLPASTLNTLGEIPLIKPIMSSVTQGVSNALLTLRIGIVTRKYLFSDATEITKEKIRRDALLEAAKMLPSVVGDAVLILPKKFISLFKKQKKEAEED</sequence>
<evidence type="ECO:0000256" key="1">
    <source>
        <dbReference type="ARBA" id="ARBA00004141"/>
    </source>
</evidence>
<evidence type="ECO:0000256" key="4">
    <source>
        <dbReference type="ARBA" id="ARBA00023136"/>
    </source>
</evidence>